<dbReference type="AlphaFoldDB" id="R7UB18"/>
<evidence type="ECO:0000256" key="1">
    <source>
        <dbReference type="ARBA" id="ARBA00004123"/>
    </source>
</evidence>
<keyword evidence="8" id="KW-1185">Reference proteome</keyword>
<feature type="region of interest" description="Disordered" evidence="3">
    <location>
        <begin position="393"/>
        <end position="425"/>
    </location>
</feature>
<dbReference type="InterPro" id="IPR006910">
    <property type="entry name" value="Rad21_Rec8_N"/>
</dbReference>
<gene>
    <name evidence="6" type="ORF">CAPTEDRAFT_214757</name>
</gene>
<evidence type="ECO:0000256" key="3">
    <source>
        <dbReference type="SAM" id="MobiDB-lite"/>
    </source>
</evidence>
<sequence length="617" mass="68869">MFFSQDLLQKRGGKFGIIWIAATRGTGLSRRDYIRVNVQKSCDDIIRYLMLQHPASREGLSRPRLSLYLSSQLMYGVVKVYDQQQKILNSDVTNLLTKFHASLVPTLDIDLKAQARREVLASPIIEDCMLADQDFFQMNLNLDEMPNIEYFAIASPGRSAQIGTPSSLEMKSPSFRAEFVVDMGSPLQASKEQITLVESPMPRIIDIQIPGEKDLPPLIEAEASTEDEDPLAKNQEEFGHFLIPTETDMDQGLLPPTEETFGPCPDPEDAIRDPLTKRPPRAESVTPPSSPVPKKRRRRDFQMLLSPPPVTPSPLRRARRLKKLIVDAESQLSKEQQRLNFQHGGATCAPLSYPNMWPSLTELFHEPARKQMQRKAFKRLWVRNTVVRHRSETDSERGEVAWTVPDLGTSSSSSEKDTPPGEQAYLPLLGVSPVRMMDESREEVREASAQASLLVPNESISRSQLDAGTSLNESALPSPQHSLSYLNLSESRNTEEPLLREGSQLMGIPEDIEITPQDLLDPELSGSSSSKDSSPDQLSVWLKFDSSTTDQIGTTFREICPPSSTSKRMAAHTFSALLELCASELISAVQREPFGEIELSRGIKWSQPTPASTYVSP</sequence>
<reference evidence="8" key="1">
    <citation type="submission" date="2012-12" db="EMBL/GenBank/DDBJ databases">
        <authorList>
            <person name="Hellsten U."/>
            <person name="Grimwood J."/>
            <person name="Chapman J.A."/>
            <person name="Shapiro H."/>
            <person name="Aerts A."/>
            <person name="Otillar R.P."/>
            <person name="Terry A.Y."/>
            <person name="Boore J.L."/>
            <person name="Simakov O."/>
            <person name="Marletaz F."/>
            <person name="Cho S.-J."/>
            <person name="Edsinger-Gonzales E."/>
            <person name="Havlak P."/>
            <person name="Kuo D.-H."/>
            <person name="Larsson T."/>
            <person name="Lv J."/>
            <person name="Arendt D."/>
            <person name="Savage R."/>
            <person name="Osoegawa K."/>
            <person name="de Jong P."/>
            <person name="Lindberg D.R."/>
            <person name="Seaver E.C."/>
            <person name="Weisblat D.A."/>
            <person name="Putnam N.H."/>
            <person name="Grigoriev I.V."/>
            <person name="Rokhsar D.S."/>
        </authorList>
    </citation>
    <scope>NUCLEOTIDE SEQUENCE</scope>
    <source>
        <strain evidence="8">I ESC-2004</strain>
    </source>
</reference>
<evidence type="ECO:0000313" key="8">
    <source>
        <dbReference type="Proteomes" id="UP000014760"/>
    </source>
</evidence>
<reference evidence="6 8" key="2">
    <citation type="journal article" date="2013" name="Nature">
        <title>Insights into bilaterian evolution from three spiralian genomes.</title>
        <authorList>
            <person name="Simakov O."/>
            <person name="Marletaz F."/>
            <person name="Cho S.J."/>
            <person name="Edsinger-Gonzales E."/>
            <person name="Havlak P."/>
            <person name="Hellsten U."/>
            <person name="Kuo D.H."/>
            <person name="Larsson T."/>
            <person name="Lv J."/>
            <person name="Arendt D."/>
            <person name="Savage R."/>
            <person name="Osoegawa K."/>
            <person name="de Jong P."/>
            <person name="Grimwood J."/>
            <person name="Chapman J.A."/>
            <person name="Shapiro H."/>
            <person name="Aerts A."/>
            <person name="Otillar R.P."/>
            <person name="Terry A.Y."/>
            <person name="Boore J.L."/>
            <person name="Grigoriev I.V."/>
            <person name="Lindberg D.R."/>
            <person name="Seaver E.C."/>
            <person name="Weisblat D.A."/>
            <person name="Putnam N.H."/>
            <person name="Rokhsar D.S."/>
        </authorList>
    </citation>
    <scope>NUCLEOTIDE SEQUENCE</scope>
    <source>
        <strain evidence="6 8">I ESC-2004</strain>
    </source>
</reference>
<dbReference type="Pfam" id="PF04824">
    <property type="entry name" value="Rad21_Rec8"/>
    <property type="match status" value="1"/>
</dbReference>
<dbReference type="EMBL" id="AMQN01008506">
    <property type="status" value="NOT_ANNOTATED_CDS"/>
    <property type="molecule type" value="Genomic_DNA"/>
</dbReference>
<keyword evidence="2" id="KW-0539">Nucleus</keyword>
<dbReference type="CDD" id="cd21794">
    <property type="entry name" value="Rad21_Rec8_M_Rec8"/>
    <property type="match status" value="1"/>
</dbReference>
<comment type="subcellular location">
    <subcellularLocation>
        <location evidence="1">Nucleus</location>
    </subcellularLocation>
</comment>
<proteinExistence type="predicted"/>
<dbReference type="GO" id="GO:0030893">
    <property type="term" value="C:meiotic cohesin complex"/>
    <property type="evidence" value="ECO:0007669"/>
    <property type="project" value="TreeGrafter"/>
</dbReference>
<name>R7UB18_CAPTE</name>
<evidence type="ECO:0000313" key="6">
    <source>
        <dbReference type="EMBL" id="ELU03326.1"/>
    </source>
</evidence>
<dbReference type="InterPro" id="IPR039781">
    <property type="entry name" value="Rad21/Rec8-like"/>
</dbReference>
<dbReference type="Gene3D" id="1.10.10.580">
    <property type="entry name" value="Structural maintenance of chromosome 1. Chain E"/>
    <property type="match status" value="1"/>
</dbReference>
<dbReference type="HOGENOM" id="CLU_036680_0_0_1"/>
<dbReference type="PANTHER" id="PTHR12585:SF27">
    <property type="entry name" value="MEIOTIC RECOMBINATION PROTEIN REC8 HOMOLOG"/>
    <property type="match status" value="1"/>
</dbReference>
<dbReference type="GO" id="GO:0006302">
    <property type="term" value="P:double-strand break repair"/>
    <property type="evidence" value="ECO:0007669"/>
    <property type="project" value="TreeGrafter"/>
</dbReference>
<feature type="domain" description="Rad21/Rec8-like protein N-terminal" evidence="5">
    <location>
        <begin position="1"/>
        <end position="116"/>
    </location>
</feature>
<dbReference type="GO" id="GO:0003682">
    <property type="term" value="F:chromatin binding"/>
    <property type="evidence" value="ECO:0007669"/>
    <property type="project" value="TreeGrafter"/>
</dbReference>
<dbReference type="OMA" id="RVYFQQC"/>
<organism evidence="6">
    <name type="scientific">Capitella teleta</name>
    <name type="common">Polychaete worm</name>
    <dbReference type="NCBI Taxonomy" id="283909"/>
    <lineage>
        <taxon>Eukaryota</taxon>
        <taxon>Metazoa</taxon>
        <taxon>Spiralia</taxon>
        <taxon>Lophotrochozoa</taxon>
        <taxon>Annelida</taxon>
        <taxon>Polychaeta</taxon>
        <taxon>Sedentaria</taxon>
        <taxon>Scolecida</taxon>
        <taxon>Capitellidae</taxon>
        <taxon>Capitella</taxon>
    </lineage>
</organism>
<dbReference type="OrthoDB" id="10071381at2759"/>
<dbReference type="PANTHER" id="PTHR12585">
    <property type="entry name" value="SCC1 / RAD21 FAMILY MEMBER"/>
    <property type="match status" value="1"/>
</dbReference>
<dbReference type="GO" id="GO:0005634">
    <property type="term" value="C:nucleus"/>
    <property type="evidence" value="ECO:0007669"/>
    <property type="project" value="UniProtKB-SubCell"/>
</dbReference>
<dbReference type="EMBL" id="KB303281">
    <property type="protein sequence ID" value="ELU03326.1"/>
    <property type="molecule type" value="Genomic_DNA"/>
</dbReference>
<dbReference type="InterPro" id="IPR023093">
    <property type="entry name" value="ScpA-like_C"/>
</dbReference>
<evidence type="ECO:0000256" key="2">
    <source>
        <dbReference type="ARBA" id="ARBA00023242"/>
    </source>
</evidence>
<dbReference type="EnsemblMetazoa" id="CapteT214757">
    <property type="protein sequence ID" value="CapteP214757"/>
    <property type="gene ID" value="CapteG214757"/>
</dbReference>
<reference evidence="7" key="3">
    <citation type="submission" date="2015-06" db="UniProtKB">
        <authorList>
            <consortium name="EnsemblMetazoa"/>
        </authorList>
    </citation>
    <scope>IDENTIFICATION</scope>
</reference>
<dbReference type="GO" id="GO:0051177">
    <property type="term" value="P:meiotic sister chromatid cohesion"/>
    <property type="evidence" value="ECO:0007669"/>
    <property type="project" value="TreeGrafter"/>
</dbReference>
<dbReference type="Pfam" id="PF04825">
    <property type="entry name" value="Rad21_Rec8_N"/>
    <property type="match status" value="1"/>
</dbReference>
<evidence type="ECO:0000259" key="5">
    <source>
        <dbReference type="Pfam" id="PF04825"/>
    </source>
</evidence>
<accession>R7UB18</accession>
<dbReference type="InterPro" id="IPR006909">
    <property type="entry name" value="Rad21/Rec8_C_eu"/>
</dbReference>
<evidence type="ECO:0000313" key="7">
    <source>
        <dbReference type="EnsemblMetazoa" id="CapteP214757"/>
    </source>
</evidence>
<protein>
    <recommendedName>
        <fullName evidence="9">Rad21/Rec8-like protein N-terminal domain-containing protein</fullName>
    </recommendedName>
</protein>
<feature type="region of interest" description="Disordered" evidence="3">
    <location>
        <begin position="255"/>
        <end position="314"/>
    </location>
</feature>
<dbReference type="Proteomes" id="UP000014760">
    <property type="component" value="Unassembled WGS sequence"/>
</dbReference>
<evidence type="ECO:0000259" key="4">
    <source>
        <dbReference type="Pfam" id="PF04824"/>
    </source>
</evidence>
<evidence type="ECO:0008006" key="9">
    <source>
        <dbReference type="Google" id="ProtNLM"/>
    </source>
</evidence>
<dbReference type="STRING" id="283909.R7UB18"/>
<feature type="domain" description="Rad21/Rec8-like protein C-terminal eukaryotic" evidence="4">
    <location>
        <begin position="563"/>
        <end position="603"/>
    </location>
</feature>